<dbReference type="Gene3D" id="1.10.630.10">
    <property type="entry name" value="Cytochrome P450"/>
    <property type="match status" value="1"/>
</dbReference>
<dbReference type="InterPro" id="IPR002401">
    <property type="entry name" value="Cyt_P450_E_grp-I"/>
</dbReference>
<evidence type="ECO:0000256" key="4">
    <source>
        <dbReference type="RuleBase" id="RU000461"/>
    </source>
</evidence>
<dbReference type="PROSITE" id="PS00086">
    <property type="entry name" value="CYTOCHROME_P450"/>
    <property type="match status" value="1"/>
</dbReference>
<dbReference type="GO" id="GO:0005506">
    <property type="term" value="F:iron ion binding"/>
    <property type="evidence" value="ECO:0007669"/>
    <property type="project" value="InterPro"/>
</dbReference>
<comment type="subcellular location">
    <subcellularLocation>
        <location evidence="1">Membrane</location>
        <topology evidence="1">Single-pass membrane protein</topology>
    </subcellularLocation>
</comment>
<keyword evidence="2 4" id="KW-0560">Oxidoreductase</keyword>
<sequence>MDPIILGSLAMSVVVASILWFKTFSWNRDPLPPGPRGVPILGYLPFMSSNMLQHLTHLSHQYGPIYKLRLGTKLAVVITSPSLAKQVLRDQDHIFGHRDPTVAALIYSRGGRDVAFSPPNSSWREMRKVLVRETQSSSALHASRELRRDQVRKAVRSIYSNIGQPVAFGKLAFQTEVSLLMNLMWGGLHSHSGEDRERLGTEFKALNSQISKLLGKPNISDLFPFLSIFDLQGVKKQMGKVVDSLDNILEQFISQHEKLSGALDNEGRKDFLQIVMEHKENKDSDLPTLSRDQIKSLLSEIISAGSDTSATTVEFAMSELLNRPEAMEKVQKELSEVVGMNNIIEESHLPKLHFLNAVIKETLRLHPPAPLLVPRAPLQSSSVGGYTIPKGTKILLNVWAIHRDPSIWDNPEEFRPERFLEDSRNLDFKGNNFELIPFGSGRRMCPGLPLAEKMVAYLLASFLHSFDWKLTDGKKLDMSITLGIVLQKTNNSIATPTPRLCNNSLYL</sequence>
<dbReference type="GO" id="GO:0020037">
    <property type="term" value="F:heme binding"/>
    <property type="evidence" value="ECO:0007669"/>
    <property type="project" value="InterPro"/>
</dbReference>
<evidence type="ECO:0000256" key="3">
    <source>
        <dbReference type="PIRSR" id="PIRSR602401-1"/>
    </source>
</evidence>
<dbReference type="PRINTS" id="PR00463">
    <property type="entry name" value="EP450I"/>
</dbReference>
<dbReference type="PRINTS" id="PR00385">
    <property type="entry name" value="P450"/>
</dbReference>
<dbReference type="AlphaFoldDB" id="A0A0B4VT12"/>
<accession>A0A0B4VT12</accession>
<dbReference type="PANTHER" id="PTHR47951:SF7">
    <property type="entry name" value="FLAVONOID 3',5'-HYDROXYLASE-LIKE ISOFORM X1"/>
    <property type="match status" value="1"/>
</dbReference>
<comment type="similarity">
    <text evidence="4">Belongs to the cytochrome P450 family.</text>
</comment>
<dbReference type="InterPro" id="IPR001128">
    <property type="entry name" value="Cyt_P450"/>
</dbReference>
<feature type="binding site" description="axial binding residue" evidence="3">
    <location>
        <position position="445"/>
    </location>
    <ligand>
        <name>heme</name>
        <dbReference type="ChEBI" id="CHEBI:30413"/>
    </ligand>
    <ligandPart>
        <name>Fe</name>
        <dbReference type="ChEBI" id="CHEBI:18248"/>
    </ligandPart>
</feature>
<dbReference type="FunFam" id="1.10.630.10:FF:000207">
    <property type="entry name" value="Putative cytochrome P450 superfamily protein"/>
    <property type="match status" value="1"/>
</dbReference>
<evidence type="ECO:0000256" key="2">
    <source>
        <dbReference type="ARBA" id="ARBA00023002"/>
    </source>
</evidence>
<dbReference type="InterPro" id="IPR017972">
    <property type="entry name" value="Cyt_P450_CS"/>
</dbReference>
<keyword evidence="3 4" id="KW-0349">Heme</keyword>
<dbReference type="GO" id="GO:0016114">
    <property type="term" value="P:terpenoid biosynthetic process"/>
    <property type="evidence" value="ECO:0007669"/>
    <property type="project" value="UniProtKB-ARBA"/>
</dbReference>
<proteinExistence type="evidence at transcript level"/>
<dbReference type="EMBL" id="KP337744">
    <property type="protein sequence ID" value="AJD25238.1"/>
    <property type="molecule type" value="mRNA"/>
</dbReference>
<dbReference type="InterPro" id="IPR036396">
    <property type="entry name" value="Cyt_P450_sf"/>
</dbReference>
<evidence type="ECO:0000313" key="5">
    <source>
        <dbReference type="EMBL" id="AJD25238.1"/>
    </source>
</evidence>
<protein>
    <submittedName>
        <fullName evidence="5">Cytochrome P450 CYP706G11</fullName>
    </submittedName>
</protein>
<dbReference type="SUPFAM" id="SSF48264">
    <property type="entry name" value="Cytochrome P450"/>
    <property type="match status" value="1"/>
</dbReference>
<dbReference type="PANTHER" id="PTHR47951">
    <property type="entry name" value="OS08G0547900 PROTEIN"/>
    <property type="match status" value="1"/>
</dbReference>
<keyword evidence="3 4" id="KW-0479">Metal-binding</keyword>
<dbReference type="GO" id="GO:0016712">
    <property type="term" value="F:oxidoreductase activity, acting on paired donors, with incorporation or reduction of molecular oxygen, reduced flavin or flavoprotein as one donor, and incorporation of one atom of oxygen"/>
    <property type="evidence" value="ECO:0007669"/>
    <property type="project" value="UniProtKB-ARBA"/>
</dbReference>
<evidence type="ECO:0000256" key="1">
    <source>
        <dbReference type="ARBA" id="ARBA00004167"/>
    </source>
</evidence>
<keyword evidence="3 4" id="KW-0408">Iron</keyword>
<keyword evidence="4" id="KW-0503">Monooxygenase</keyword>
<dbReference type="Pfam" id="PF00067">
    <property type="entry name" value="p450"/>
    <property type="match status" value="1"/>
</dbReference>
<name>A0A0B4VT12_SALMI</name>
<reference evidence="5" key="1">
    <citation type="journal article" date="2014" name="PLoS ONE">
        <title>Computational identification and systematic classification of novel Cytochrome P450 genes in Salvia miltiorrhiza.</title>
        <authorList>
            <person name="Chen H."/>
            <person name="Wu B."/>
            <person name="Nelson D.R."/>
            <person name="Wu K."/>
            <person name="Liu C."/>
        </authorList>
    </citation>
    <scope>NUCLEOTIDE SEQUENCE</scope>
</reference>
<dbReference type="GO" id="GO:0016020">
    <property type="term" value="C:membrane"/>
    <property type="evidence" value="ECO:0007669"/>
    <property type="project" value="UniProtKB-SubCell"/>
</dbReference>
<organism evidence="5">
    <name type="scientific">Salvia miltiorrhiza</name>
    <name type="common">Chinese sage</name>
    <dbReference type="NCBI Taxonomy" id="226208"/>
    <lineage>
        <taxon>Eukaryota</taxon>
        <taxon>Viridiplantae</taxon>
        <taxon>Streptophyta</taxon>
        <taxon>Embryophyta</taxon>
        <taxon>Tracheophyta</taxon>
        <taxon>Spermatophyta</taxon>
        <taxon>Magnoliopsida</taxon>
        <taxon>eudicotyledons</taxon>
        <taxon>Gunneridae</taxon>
        <taxon>Pentapetalae</taxon>
        <taxon>asterids</taxon>
        <taxon>lamiids</taxon>
        <taxon>Lamiales</taxon>
        <taxon>Lamiaceae</taxon>
        <taxon>Nepetoideae</taxon>
        <taxon>Mentheae</taxon>
        <taxon>Salviinae</taxon>
        <taxon>Salvia</taxon>
        <taxon>Salvia incertae sedis</taxon>
    </lineage>
</organism>
<comment type="cofactor">
    <cofactor evidence="3">
        <name>heme</name>
        <dbReference type="ChEBI" id="CHEBI:30413"/>
    </cofactor>
</comment>